<gene>
    <name evidence="2" type="ORF">SAMN04488554_3579</name>
</gene>
<dbReference type="RefSeq" id="WP_089774348.1">
    <property type="nucleotide sequence ID" value="NZ_FNTX01000002.1"/>
</dbReference>
<evidence type="ECO:0000313" key="3">
    <source>
        <dbReference type="Proteomes" id="UP000199220"/>
    </source>
</evidence>
<feature type="region of interest" description="Disordered" evidence="1">
    <location>
        <begin position="318"/>
        <end position="358"/>
    </location>
</feature>
<name>A0A1H5MR37_9MICO</name>
<evidence type="ECO:0000313" key="2">
    <source>
        <dbReference type="EMBL" id="SEE91845.1"/>
    </source>
</evidence>
<accession>A0A1H5MR37</accession>
<dbReference type="AlphaFoldDB" id="A0A1H5MR37"/>
<dbReference type="Proteomes" id="UP000199220">
    <property type="component" value="Unassembled WGS sequence"/>
</dbReference>
<feature type="compositionally biased region" description="Basic and acidic residues" evidence="1">
    <location>
        <begin position="216"/>
        <end position="225"/>
    </location>
</feature>
<dbReference type="OrthoDB" id="5149322at2"/>
<evidence type="ECO:0000256" key="1">
    <source>
        <dbReference type="SAM" id="MobiDB-lite"/>
    </source>
</evidence>
<feature type="compositionally biased region" description="Low complexity" evidence="1">
    <location>
        <begin position="323"/>
        <end position="338"/>
    </location>
</feature>
<evidence type="ECO:0008006" key="4">
    <source>
        <dbReference type="Google" id="ProtNLM"/>
    </source>
</evidence>
<sequence>MPSFAFDSGLLVPTVLGRRTSTPLTPELRHALRDYLLDVIGVDLFPVAWSDGADPVLTALDPAGQVVTAVVTDAIDGVGLVRALARAGETSASSWLDIAARYPGGVAAFRTAWARFREARPVGAQPGPQLFVVAGSVDPEVLAATRVMHGVRVYSVDLRPGADGQQVVDVSPVHTATVRVLDHVVHESEELALTPETSPISAGETAVIAPVVTEREDTAGAESEHAAPSQAESPSEAQPEVEPDLHLQAVADLVGAPMPIEVHTGGQTRVASLSADGRVVLDGARYPTLEEPTERIGLDPGRAWLVWQMAGFPMADARDEAARAAGPPAAQEGGSSSRGESRRARRHAQRHTSSAHHP</sequence>
<reference evidence="3" key="1">
    <citation type="submission" date="2016-10" db="EMBL/GenBank/DDBJ databases">
        <authorList>
            <person name="Varghese N."/>
            <person name="Submissions S."/>
        </authorList>
    </citation>
    <scope>NUCLEOTIDE SEQUENCE [LARGE SCALE GENOMIC DNA]</scope>
    <source>
        <strain evidence="3">DSM 21368</strain>
    </source>
</reference>
<organism evidence="2 3">
    <name type="scientific">Ruania alba</name>
    <dbReference type="NCBI Taxonomy" id="648782"/>
    <lineage>
        <taxon>Bacteria</taxon>
        <taxon>Bacillati</taxon>
        <taxon>Actinomycetota</taxon>
        <taxon>Actinomycetes</taxon>
        <taxon>Micrococcales</taxon>
        <taxon>Ruaniaceae</taxon>
        <taxon>Ruania</taxon>
    </lineage>
</organism>
<keyword evidence="3" id="KW-1185">Reference proteome</keyword>
<feature type="compositionally biased region" description="Basic residues" evidence="1">
    <location>
        <begin position="343"/>
        <end position="358"/>
    </location>
</feature>
<feature type="compositionally biased region" description="Low complexity" evidence="1">
    <location>
        <begin position="226"/>
        <end position="240"/>
    </location>
</feature>
<dbReference type="EMBL" id="FNTX01000002">
    <property type="protein sequence ID" value="SEE91845.1"/>
    <property type="molecule type" value="Genomic_DNA"/>
</dbReference>
<proteinExistence type="predicted"/>
<feature type="region of interest" description="Disordered" evidence="1">
    <location>
        <begin position="216"/>
        <end position="242"/>
    </location>
</feature>
<protein>
    <recommendedName>
        <fullName evidence="4">RAMA domain-containing protein</fullName>
    </recommendedName>
</protein>
<dbReference type="STRING" id="648782.SAMN04488554_3579"/>